<keyword evidence="2" id="KW-0813">Transport</keyword>
<dbReference type="InterPro" id="IPR027417">
    <property type="entry name" value="P-loop_NTPase"/>
</dbReference>
<dbReference type="PANTHER" id="PTHR43820">
    <property type="entry name" value="HIGH-AFFINITY BRANCHED-CHAIN AMINO ACID TRANSPORT ATP-BINDING PROTEIN LIVF"/>
    <property type="match status" value="1"/>
</dbReference>
<comment type="similarity">
    <text evidence="1">Belongs to the ABC transporter superfamily.</text>
</comment>
<dbReference type="InterPro" id="IPR052156">
    <property type="entry name" value="BCAA_Transport_ATP-bd_LivF"/>
</dbReference>
<keyword evidence="5" id="KW-0029">Amino-acid transport</keyword>
<dbReference type="CDD" id="cd03224">
    <property type="entry name" value="ABC_TM1139_LivF_branched"/>
    <property type="match status" value="1"/>
</dbReference>
<reference evidence="7 8" key="1">
    <citation type="submission" date="2015-12" db="EMBL/GenBank/DDBJ databases">
        <authorList>
            <person name="Shamseldin A."/>
            <person name="Moawad H."/>
            <person name="Abd El-Rahim W.M."/>
            <person name="Sadowsky M.J."/>
        </authorList>
    </citation>
    <scope>NUCLEOTIDE SEQUENCE [LARGE SCALE GENOMIC DNA]</scope>
    <source>
        <strain evidence="7 8">JC234</strain>
    </source>
</reference>
<evidence type="ECO:0000256" key="4">
    <source>
        <dbReference type="ARBA" id="ARBA00022840"/>
    </source>
</evidence>
<dbReference type="GO" id="GO:0005524">
    <property type="term" value="F:ATP binding"/>
    <property type="evidence" value="ECO:0007669"/>
    <property type="project" value="UniProtKB-KW"/>
</dbReference>
<dbReference type="Proteomes" id="UP000094795">
    <property type="component" value="Unassembled WGS sequence"/>
</dbReference>
<evidence type="ECO:0000256" key="5">
    <source>
        <dbReference type="ARBA" id="ARBA00022970"/>
    </source>
</evidence>
<gene>
    <name evidence="7" type="ORF">AWJ14_11330</name>
</gene>
<name>A0A1C1Z1I9_9HYPH</name>
<dbReference type="Gene3D" id="3.40.50.300">
    <property type="entry name" value="P-loop containing nucleotide triphosphate hydrolases"/>
    <property type="match status" value="1"/>
</dbReference>
<keyword evidence="4 7" id="KW-0067">ATP-binding</keyword>
<accession>A0A1C1Z1I9</accession>
<evidence type="ECO:0000259" key="6">
    <source>
        <dbReference type="PROSITE" id="PS50893"/>
    </source>
</evidence>
<keyword evidence="8" id="KW-1185">Reference proteome</keyword>
<keyword evidence="3" id="KW-0547">Nucleotide-binding</keyword>
<dbReference type="InterPro" id="IPR003439">
    <property type="entry name" value="ABC_transporter-like_ATP-bd"/>
</dbReference>
<feature type="domain" description="ABC transporter" evidence="6">
    <location>
        <begin position="5"/>
        <end position="237"/>
    </location>
</feature>
<organism evidence="7 8">
    <name type="scientific">Hoeflea olei</name>
    <dbReference type="NCBI Taxonomy" id="1480615"/>
    <lineage>
        <taxon>Bacteria</taxon>
        <taxon>Pseudomonadati</taxon>
        <taxon>Pseudomonadota</taxon>
        <taxon>Alphaproteobacteria</taxon>
        <taxon>Hyphomicrobiales</taxon>
        <taxon>Rhizobiaceae</taxon>
        <taxon>Hoeflea</taxon>
    </lineage>
</organism>
<dbReference type="OrthoDB" id="9776369at2"/>
<dbReference type="SMART" id="SM00382">
    <property type="entry name" value="AAA"/>
    <property type="match status" value="1"/>
</dbReference>
<dbReference type="Pfam" id="PF00005">
    <property type="entry name" value="ABC_tran"/>
    <property type="match status" value="1"/>
</dbReference>
<dbReference type="AlphaFoldDB" id="A0A1C1Z1I9"/>
<evidence type="ECO:0000313" key="7">
    <source>
        <dbReference type="EMBL" id="OCW59590.1"/>
    </source>
</evidence>
<dbReference type="GO" id="GO:0015658">
    <property type="term" value="F:branched-chain amino acid transmembrane transporter activity"/>
    <property type="evidence" value="ECO:0007669"/>
    <property type="project" value="TreeGrafter"/>
</dbReference>
<sequence>MSNDLSIRNLTVNYGPVRALHDVSFDVPEGRIAALVGSNGAGKSTVLKAICGMVDPVSGTIQVGGETVPSKPGAALRRGVALSPEGRRLFPALSVEENLFMGAYTVSNRKARDEMLERVYGYFPRLKERKRQAAGSLSGGEQQMCAIGRALMAQPRVLLLDEPSLGIAPIIVAELGRIIAQISQSLGMTVLLVEQNAQMALSLASTGIVLETGRVTLTGSGQDLLASPDIRAAYLGL</sequence>
<dbReference type="PROSITE" id="PS50893">
    <property type="entry name" value="ABC_TRANSPORTER_2"/>
    <property type="match status" value="1"/>
</dbReference>
<dbReference type="SUPFAM" id="SSF52540">
    <property type="entry name" value="P-loop containing nucleoside triphosphate hydrolases"/>
    <property type="match status" value="1"/>
</dbReference>
<evidence type="ECO:0000256" key="1">
    <source>
        <dbReference type="ARBA" id="ARBA00005417"/>
    </source>
</evidence>
<evidence type="ECO:0000256" key="2">
    <source>
        <dbReference type="ARBA" id="ARBA00022448"/>
    </source>
</evidence>
<dbReference type="InterPro" id="IPR003593">
    <property type="entry name" value="AAA+_ATPase"/>
</dbReference>
<dbReference type="EMBL" id="LQZT01000001">
    <property type="protein sequence ID" value="OCW59590.1"/>
    <property type="molecule type" value="Genomic_DNA"/>
</dbReference>
<dbReference type="RefSeq" id="WP_066174615.1">
    <property type="nucleotide sequence ID" value="NZ_LQZT01000001.1"/>
</dbReference>
<dbReference type="STRING" id="1480615.AWJ14_11330"/>
<dbReference type="PANTHER" id="PTHR43820:SF4">
    <property type="entry name" value="HIGH-AFFINITY BRANCHED-CHAIN AMINO ACID TRANSPORT ATP-BINDING PROTEIN LIVF"/>
    <property type="match status" value="1"/>
</dbReference>
<proteinExistence type="inferred from homology"/>
<dbReference type="GO" id="GO:0015807">
    <property type="term" value="P:L-amino acid transport"/>
    <property type="evidence" value="ECO:0007669"/>
    <property type="project" value="TreeGrafter"/>
</dbReference>
<dbReference type="GO" id="GO:0016887">
    <property type="term" value="F:ATP hydrolysis activity"/>
    <property type="evidence" value="ECO:0007669"/>
    <property type="project" value="InterPro"/>
</dbReference>
<evidence type="ECO:0000313" key="8">
    <source>
        <dbReference type="Proteomes" id="UP000094795"/>
    </source>
</evidence>
<protein>
    <submittedName>
        <fullName evidence="7">ABC transporter ATP-binding protein</fullName>
    </submittedName>
</protein>
<evidence type="ECO:0000256" key="3">
    <source>
        <dbReference type="ARBA" id="ARBA00022741"/>
    </source>
</evidence>
<comment type="caution">
    <text evidence="7">The sequence shown here is derived from an EMBL/GenBank/DDBJ whole genome shotgun (WGS) entry which is preliminary data.</text>
</comment>